<dbReference type="GO" id="GO:0005737">
    <property type="term" value="C:cytoplasm"/>
    <property type="evidence" value="ECO:0007669"/>
    <property type="project" value="UniProtKB-SubCell"/>
</dbReference>
<dbReference type="PIRSF" id="PIRSF005700">
    <property type="entry name" value="PepC"/>
    <property type="match status" value="1"/>
</dbReference>
<reference evidence="11" key="2">
    <citation type="submission" date="2020-11" db="EMBL/GenBank/DDBJ databases">
        <authorList>
            <person name="McCartney M.A."/>
            <person name="Auch B."/>
            <person name="Kono T."/>
            <person name="Mallez S."/>
            <person name="Becker A."/>
            <person name="Gohl D.M."/>
            <person name="Silverstein K.A.T."/>
            <person name="Koren S."/>
            <person name="Bechman K.B."/>
            <person name="Herman A."/>
            <person name="Abrahante J.E."/>
            <person name="Garbe J."/>
        </authorList>
    </citation>
    <scope>NUCLEOTIDE SEQUENCE</scope>
    <source>
        <strain evidence="11">Duluth1</strain>
        <tissue evidence="11">Whole animal</tissue>
    </source>
</reference>
<dbReference type="EMBL" id="JAIWYP010000001">
    <property type="protein sequence ID" value="KAH3891087.1"/>
    <property type="molecule type" value="Genomic_DNA"/>
</dbReference>
<dbReference type="GO" id="GO:0006508">
    <property type="term" value="P:proteolysis"/>
    <property type="evidence" value="ECO:0007669"/>
    <property type="project" value="UniProtKB-KW"/>
</dbReference>
<evidence type="ECO:0000256" key="9">
    <source>
        <dbReference type="PIRNR" id="PIRNR005700"/>
    </source>
</evidence>
<dbReference type="SUPFAM" id="SSF54001">
    <property type="entry name" value="Cysteine proteinases"/>
    <property type="match status" value="1"/>
</dbReference>
<protein>
    <recommendedName>
        <fullName evidence="4 9">Bleomycin hydrolase</fullName>
        <ecNumber evidence="3 9">3.4.22.40</ecNumber>
    </recommendedName>
</protein>
<evidence type="ECO:0000256" key="5">
    <source>
        <dbReference type="ARBA" id="ARBA00022490"/>
    </source>
</evidence>
<dbReference type="EC" id="3.4.22.40" evidence="3 9"/>
<dbReference type="GO" id="GO:0004197">
    <property type="term" value="F:cysteine-type endopeptidase activity"/>
    <property type="evidence" value="ECO:0007669"/>
    <property type="project" value="UniProtKB-EC"/>
</dbReference>
<comment type="caution">
    <text evidence="11">The sequence shown here is derived from an EMBL/GenBank/DDBJ whole genome shotgun (WGS) entry which is preliminary data.</text>
</comment>
<evidence type="ECO:0000256" key="1">
    <source>
        <dbReference type="ARBA" id="ARBA00000423"/>
    </source>
</evidence>
<name>A0A9D4ND52_DREPO</name>
<dbReference type="FunFam" id="3.90.70.10:FF:000021">
    <property type="entry name" value="Bleomycin hydrolase"/>
    <property type="match status" value="1"/>
</dbReference>
<keyword evidence="7 9" id="KW-0378">Hydrolase</keyword>
<comment type="subcellular location">
    <subcellularLocation>
        <location evidence="2 9">Cytoplasm</location>
    </subcellularLocation>
</comment>
<feature type="active site" evidence="10">
    <location>
        <position position="385"/>
    </location>
</feature>
<comment type="catalytic activity">
    <reaction evidence="1 9">
        <text>Inactivates bleomycin B2 (a cytotoxic glycometallopeptide) by hydrolysis of a carboxyamide bond of beta-aminoalanine, but also shows general aminopeptidase activity. The specificity varies somewhat with source, but amino acid arylamides of Met, Leu and Ala are preferred.</text>
        <dbReference type="EC" id="3.4.22.40"/>
    </reaction>
</comment>
<evidence type="ECO:0000313" key="11">
    <source>
        <dbReference type="EMBL" id="KAH3891087.1"/>
    </source>
</evidence>
<comment type="similarity">
    <text evidence="9">Belongs to the peptidase C1 family.</text>
</comment>
<keyword evidence="12" id="KW-1185">Reference proteome</keyword>
<evidence type="ECO:0000256" key="3">
    <source>
        <dbReference type="ARBA" id="ARBA00012465"/>
    </source>
</evidence>
<sequence length="467" mass="53281">MSQSGLSQKQIDQFEESFSKNDKYQLAQNVCNGHPLAEMLASRPLQQSVQHCFNNTIEKEGQPITDQQRSGRCWIFACLNIMRVPFMKKYKLEKFEFSQNYLFFWDKVERANYLLHAFVECARKGETYNGRLISHMLRNPSEDGGQWDMLVNLVEKYGVVPKECFPNTWSADNSHRLGQIMNNRLREGCSVLHGMVAAGKTEAEIETAINGMNEEIYRIMCIVLGKPPRTVMFQYMNAADKGKEGETTGAKKTHSIGPISPRDFYHQLVKPDCMDMEDLVCIVNDPRPNNPYNKLYTVEYLGNMTGGKPTLYINQPIEVLKQLTIKSIKEAQTPVWFGCDVGKHYNHKLGFLDLKALDFQLMFDVDTLKLGKAERLMYGESLMTHAMVFTAVNTSDSGAADKWRVENSWGDKDGDKGYLVMSDDWFSEFVYEVVVSRKLIQDPSILAVLDQEPVRLPAWDPMGALAH</sequence>
<evidence type="ECO:0000256" key="4">
    <source>
        <dbReference type="ARBA" id="ARBA00022227"/>
    </source>
</evidence>
<dbReference type="PANTHER" id="PTHR10363:SF2">
    <property type="entry name" value="BLEOMYCIN HYDROLASE"/>
    <property type="match status" value="1"/>
</dbReference>
<feature type="active site" evidence="10">
    <location>
        <position position="407"/>
    </location>
</feature>
<dbReference type="OrthoDB" id="2666448at2759"/>
<keyword evidence="8 9" id="KW-0788">Thiol protease</keyword>
<dbReference type="InterPro" id="IPR000169">
    <property type="entry name" value="Pept_cys_AS"/>
</dbReference>
<evidence type="ECO:0000256" key="2">
    <source>
        <dbReference type="ARBA" id="ARBA00004496"/>
    </source>
</evidence>
<dbReference type="Proteomes" id="UP000828390">
    <property type="component" value="Unassembled WGS sequence"/>
</dbReference>
<proteinExistence type="inferred from homology"/>
<dbReference type="GO" id="GO:0070005">
    <property type="term" value="F:cysteine-type aminopeptidase activity"/>
    <property type="evidence" value="ECO:0007669"/>
    <property type="project" value="InterPro"/>
</dbReference>
<evidence type="ECO:0000313" key="12">
    <source>
        <dbReference type="Proteomes" id="UP000828390"/>
    </source>
</evidence>
<reference evidence="11" key="1">
    <citation type="journal article" date="2019" name="bioRxiv">
        <title>The Genome of the Zebra Mussel, Dreissena polymorpha: A Resource for Invasive Species Research.</title>
        <authorList>
            <person name="McCartney M.A."/>
            <person name="Auch B."/>
            <person name="Kono T."/>
            <person name="Mallez S."/>
            <person name="Zhang Y."/>
            <person name="Obille A."/>
            <person name="Becker A."/>
            <person name="Abrahante J.E."/>
            <person name="Garbe J."/>
            <person name="Badalamenti J.P."/>
            <person name="Herman A."/>
            <person name="Mangelson H."/>
            <person name="Liachko I."/>
            <person name="Sullivan S."/>
            <person name="Sone E.D."/>
            <person name="Koren S."/>
            <person name="Silverstein K.A.T."/>
            <person name="Beckman K.B."/>
            <person name="Gohl D.M."/>
        </authorList>
    </citation>
    <scope>NUCLEOTIDE SEQUENCE</scope>
    <source>
        <strain evidence="11">Duluth1</strain>
        <tissue evidence="11">Whole animal</tissue>
    </source>
</reference>
<dbReference type="InterPro" id="IPR038765">
    <property type="entry name" value="Papain-like_cys_pep_sf"/>
</dbReference>
<evidence type="ECO:0000256" key="10">
    <source>
        <dbReference type="PIRSR" id="PIRSR005700-1"/>
    </source>
</evidence>
<dbReference type="Pfam" id="PF03051">
    <property type="entry name" value="Peptidase_C1_2"/>
    <property type="match status" value="1"/>
</dbReference>
<dbReference type="PANTHER" id="PTHR10363">
    <property type="entry name" value="BLEOMYCIN HYDROLASE"/>
    <property type="match status" value="1"/>
</dbReference>
<dbReference type="InterPro" id="IPR004134">
    <property type="entry name" value="Peptidase_C1B"/>
</dbReference>
<keyword evidence="6 9" id="KW-0645">Protease</keyword>
<dbReference type="AlphaFoldDB" id="A0A9D4ND52"/>
<evidence type="ECO:0000256" key="8">
    <source>
        <dbReference type="ARBA" id="ARBA00022807"/>
    </source>
</evidence>
<dbReference type="PROSITE" id="PS00139">
    <property type="entry name" value="THIOL_PROTEASE_CYS"/>
    <property type="match status" value="1"/>
</dbReference>
<dbReference type="CDD" id="cd00585">
    <property type="entry name" value="Peptidase_C1B"/>
    <property type="match status" value="1"/>
</dbReference>
<evidence type="ECO:0000256" key="6">
    <source>
        <dbReference type="ARBA" id="ARBA00022670"/>
    </source>
</evidence>
<gene>
    <name evidence="11" type="ORF">DPMN_015176</name>
</gene>
<dbReference type="Gene3D" id="3.90.70.10">
    <property type="entry name" value="Cysteine proteinases"/>
    <property type="match status" value="1"/>
</dbReference>
<accession>A0A9D4ND52</accession>
<dbReference type="GO" id="GO:0009636">
    <property type="term" value="P:response to toxic substance"/>
    <property type="evidence" value="ECO:0007669"/>
    <property type="project" value="TreeGrafter"/>
</dbReference>
<feature type="active site" evidence="10">
    <location>
        <position position="73"/>
    </location>
</feature>
<dbReference type="GO" id="GO:0043418">
    <property type="term" value="P:homocysteine catabolic process"/>
    <property type="evidence" value="ECO:0007669"/>
    <property type="project" value="TreeGrafter"/>
</dbReference>
<evidence type="ECO:0000256" key="7">
    <source>
        <dbReference type="ARBA" id="ARBA00022801"/>
    </source>
</evidence>
<keyword evidence="5 9" id="KW-0963">Cytoplasm</keyword>
<organism evidence="11 12">
    <name type="scientific">Dreissena polymorpha</name>
    <name type="common">Zebra mussel</name>
    <name type="synonym">Mytilus polymorpha</name>
    <dbReference type="NCBI Taxonomy" id="45954"/>
    <lineage>
        <taxon>Eukaryota</taxon>
        <taxon>Metazoa</taxon>
        <taxon>Spiralia</taxon>
        <taxon>Lophotrochozoa</taxon>
        <taxon>Mollusca</taxon>
        <taxon>Bivalvia</taxon>
        <taxon>Autobranchia</taxon>
        <taxon>Heteroconchia</taxon>
        <taxon>Euheterodonta</taxon>
        <taxon>Imparidentia</taxon>
        <taxon>Neoheterodontei</taxon>
        <taxon>Myida</taxon>
        <taxon>Dreissenoidea</taxon>
        <taxon>Dreissenidae</taxon>
        <taxon>Dreissena</taxon>
    </lineage>
</organism>